<comment type="caution">
    <text evidence="8">The sequence shown here is derived from an EMBL/GenBank/DDBJ whole genome shotgun (WGS) entry which is preliminary data.</text>
</comment>
<dbReference type="InterPro" id="IPR038492">
    <property type="entry name" value="GBBH-like_N_sf"/>
</dbReference>
<protein>
    <submittedName>
        <fullName evidence="8">Gamma-butyrobetaine dioxygenase</fullName>
    </submittedName>
</protein>
<dbReference type="Gene3D" id="3.30.2020.30">
    <property type="match status" value="1"/>
</dbReference>
<evidence type="ECO:0000256" key="2">
    <source>
        <dbReference type="ARBA" id="ARBA00008654"/>
    </source>
</evidence>
<dbReference type="EMBL" id="JARQWQ010000062">
    <property type="protein sequence ID" value="KAK2555517.1"/>
    <property type="molecule type" value="Genomic_DNA"/>
</dbReference>
<organism evidence="8 9">
    <name type="scientific">Acropora cervicornis</name>
    <name type="common">Staghorn coral</name>
    <dbReference type="NCBI Taxonomy" id="6130"/>
    <lineage>
        <taxon>Eukaryota</taxon>
        <taxon>Metazoa</taxon>
        <taxon>Cnidaria</taxon>
        <taxon>Anthozoa</taxon>
        <taxon>Hexacorallia</taxon>
        <taxon>Scleractinia</taxon>
        <taxon>Astrocoeniina</taxon>
        <taxon>Acroporidae</taxon>
        <taxon>Acropora</taxon>
    </lineage>
</organism>
<proteinExistence type="inferred from homology"/>
<keyword evidence="5" id="KW-0560">Oxidoreductase</keyword>
<keyword evidence="4 8" id="KW-0223">Dioxygenase</keyword>
<feature type="domain" description="Gamma-butyrobetaine hydroxylase-like N-terminal" evidence="7">
    <location>
        <begin position="45"/>
        <end position="129"/>
    </location>
</feature>
<gene>
    <name evidence="8" type="ORF">P5673_022858</name>
</gene>
<dbReference type="AlphaFoldDB" id="A0AAD9Q674"/>
<dbReference type="InterPro" id="IPR010376">
    <property type="entry name" value="GBBH-like_N"/>
</dbReference>
<evidence type="ECO:0000259" key="7">
    <source>
        <dbReference type="Pfam" id="PF06155"/>
    </source>
</evidence>
<evidence type="ECO:0000313" key="9">
    <source>
        <dbReference type="Proteomes" id="UP001249851"/>
    </source>
</evidence>
<dbReference type="FunFam" id="3.30.2020.30:FF:000002">
    <property type="entry name" value="Putative gamma-butyrobetaine dioxygenase"/>
    <property type="match status" value="1"/>
</dbReference>
<comment type="cofactor">
    <cofactor evidence="1">
        <name>Fe(2+)</name>
        <dbReference type="ChEBI" id="CHEBI:29033"/>
    </cofactor>
</comment>
<name>A0AAD9Q674_ACRCE</name>
<evidence type="ECO:0000256" key="4">
    <source>
        <dbReference type="ARBA" id="ARBA00022964"/>
    </source>
</evidence>
<keyword evidence="9" id="KW-1185">Reference proteome</keyword>
<evidence type="ECO:0000256" key="3">
    <source>
        <dbReference type="ARBA" id="ARBA00022723"/>
    </source>
</evidence>
<keyword evidence="3" id="KW-0479">Metal-binding</keyword>
<dbReference type="GO" id="GO:0051213">
    <property type="term" value="F:dioxygenase activity"/>
    <property type="evidence" value="ECO:0007669"/>
    <property type="project" value="UniProtKB-KW"/>
</dbReference>
<evidence type="ECO:0000256" key="5">
    <source>
        <dbReference type="ARBA" id="ARBA00023002"/>
    </source>
</evidence>
<keyword evidence="6" id="KW-0408">Iron</keyword>
<evidence type="ECO:0000313" key="8">
    <source>
        <dbReference type="EMBL" id="KAK2555517.1"/>
    </source>
</evidence>
<evidence type="ECO:0000256" key="1">
    <source>
        <dbReference type="ARBA" id="ARBA00001954"/>
    </source>
</evidence>
<dbReference type="GO" id="GO:0046872">
    <property type="term" value="F:metal ion binding"/>
    <property type="evidence" value="ECO:0007669"/>
    <property type="project" value="UniProtKB-KW"/>
</dbReference>
<reference evidence="8" key="1">
    <citation type="journal article" date="2023" name="G3 (Bethesda)">
        <title>Whole genome assembly and annotation of the endangered Caribbean coral Acropora cervicornis.</title>
        <authorList>
            <person name="Selwyn J.D."/>
            <person name="Vollmer S.V."/>
        </authorList>
    </citation>
    <scope>NUCLEOTIDE SEQUENCE</scope>
    <source>
        <strain evidence="8">K2</strain>
    </source>
</reference>
<accession>A0AAD9Q674</accession>
<dbReference type="Proteomes" id="UP001249851">
    <property type="component" value="Unassembled WGS sequence"/>
</dbReference>
<dbReference type="Pfam" id="PF06155">
    <property type="entry name" value="GBBH-like_N"/>
    <property type="match status" value="1"/>
</dbReference>
<comment type="similarity">
    <text evidence="2">Belongs to the gamma-BBH/TMLD family.</text>
</comment>
<reference evidence="8" key="2">
    <citation type="journal article" date="2023" name="Science">
        <title>Genomic signatures of disease resistance in endangered staghorn corals.</title>
        <authorList>
            <person name="Vollmer S.V."/>
            <person name="Selwyn J.D."/>
            <person name="Despard B.A."/>
            <person name="Roesel C.L."/>
        </authorList>
    </citation>
    <scope>NUCLEOTIDE SEQUENCE</scope>
    <source>
        <strain evidence="8">K2</strain>
    </source>
</reference>
<sequence length="164" mass="19174">MFQFLRQLSKARVTVRAPRFNQIRECCEYVATATSNFLVQEVLSDKENRMLNVTWNNESVSRYPYVFLRDNCRCSLCLHDSSNQRRFDTVGNLDLKIFPDKLEVTPHGGELVITWPDGHVSKFDSEWLHSRRLSEEGESAKKTSFLNKKGVEFWDAKKITRLHS</sequence>
<evidence type="ECO:0000256" key="6">
    <source>
        <dbReference type="ARBA" id="ARBA00023004"/>
    </source>
</evidence>